<dbReference type="InterPro" id="IPR002645">
    <property type="entry name" value="STAS_dom"/>
</dbReference>
<comment type="caution">
    <text evidence="3">The sequence shown here is derived from an EMBL/GenBank/DDBJ whole genome shotgun (WGS) entry which is preliminary data.</text>
</comment>
<accession>A0A5S4G9Y9</accession>
<dbReference type="Pfam" id="PF01740">
    <property type="entry name" value="STAS"/>
    <property type="match status" value="1"/>
</dbReference>
<dbReference type="Gene3D" id="3.30.750.24">
    <property type="entry name" value="STAS domain"/>
    <property type="match status" value="1"/>
</dbReference>
<dbReference type="EMBL" id="VCKX01000122">
    <property type="protein sequence ID" value="TMR29334.1"/>
    <property type="molecule type" value="Genomic_DNA"/>
</dbReference>
<dbReference type="SUPFAM" id="SSF52091">
    <property type="entry name" value="SpoIIaa-like"/>
    <property type="match status" value="1"/>
</dbReference>
<evidence type="ECO:0000313" key="3">
    <source>
        <dbReference type="EMBL" id="TMR29334.1"/>
    </source>
</evidence>
<organism evidence="3 4">
    <name type="scientific">Nonomuraea zeae</name>
    <dbReference type="NCBI Taxonomy" id="1642303"/>
    <lineage>
        <taxon>Bacteria</taxon>
        <taxon>Bacillati</taxon>
        <taxon>Actinomycetota</taxon>
        <taxon>Actinomycetes</taxon>
        <taxon>Streptosporangiales</taxon>
        <taxon>Streptosporangiaceae</taxon>
        <taxon>Nonomuraea</taxon>
    </lineage>
</organism>
<sequence length="132" mass="14373">MARRRDSPDYRRTWALIALNGSLDEATVADVEREIRLLNLPESRLIVEVSDLHFLDDYGVDVLVLLAHHMRQHGGLMALVDTCGHVRRALGDSGLDDLLPLFATMAEAMRSLNDGDGDGDSDGGDDDGEGDG</sequence>
<evidence type="ECO:0000256" key="1">
    <source>
        <dbReference type="SAM" id="MobiDB-lite"/>
    </source>
</evidence>
<keyword evidence="4" id="KW-1185">Reference proteome</keyword>
<proteinExistence type="predicted"/>
<dbReference type="InterPro" id="IPR036513">
    <property type="entry name" value="STAS_dom_sf"/>
</dbReference>
<feature type="region of interest" description="Disordered" evidence="1">
    <location>
        <begin position="111"/>
        <end position="132"/>
    </location>
</feature>
<dbReference type="CDD" id="cd07043">
    <property type="entry name" value="STAS_anti-anti-sigma_factors"/>
    <property type="match status" value="1"/>
</dbReference>
<evidence type="ECO:0000259" key="2">
    <source>
        <dbReference type="PROSITE" id="PS50801"/>
    </source>
</evidence>
<gene>
    <name evidence="3" type="ORF">ETD85_32665</name>
</gene>
<dbReference type="PROSITE" id="PS50801">
    <property type="entry name" value="STAS"/>
    <property type="match status" value="1"/>
</dbReference>
<dbReference type="OrthoDB" id="9908207at2"/>
<reference evidence="3 4" key="1">
    <citation type="submission" date="2019-05" db="EMBL/GenBank/DDBJ databases">
        <title>Draft genome sequence of Nonomuraea zeae DSM 100528.</title>
        <authorList>
            <person name="Saricaoglu S."/>
            <person name="Isik K."/>
        </authorList>
    </citation>
    <scope>NUCLEOTIDE SEQUENCE [LARGE SCALE GENOMIC DNA]</scope>
    <source>
        <strain evidence="3 4">DSM 100528</strain>
    </source>
</reference>
<feature type="compositionally biased region" description="Acidic residues" evidence="1">
    <location>
        <begin position="115"/>
        <end position="132"/>
    </location>
</feature>
<dbReference type="AlphaFoldDB" id="A0A5S4G9Y9"/>
<feature type="domain" description="STAS" evidence="2">
    <location>
        <begin position="16"/>
        <end position="112"/>
    </location>
</feature>
<protein>
    <submittedName>
        <fullName evidence="3">STAS domain-containing protein</fullName>
    </submittedName>
</protein>
<evidence type="ECO:0000313" key="4">
    <source>
        <dbReference type="Proteomes" id="UP000306628"/>
    </source>
</evidence>
<dbReference type="Proteomes" id="UP000306628">
    <property type="component" value="Unassembled WGS sequence"/>
</dbReference>
<name>A0A5S4G9Y9_9ACTN</name>